<sequence length="58" mass="6294">MSKVNSAFAGTRHGILPNNIDDMESIPSDVGSLADLWRRPARLLRGLGQPGIARRHGD</sequence>
<dbReference type="EMBL" id="KN832058">
    <property type="protein sequence ID" value="KIN95905.1"/>
    <property type="molecule type" value="Genomic_DNA"/>
</dbReference>
<gene>
    <name evidence="1" type="ORF">M404DRAFT_1007107</name>
</gene>
<dbReference type="InParanoid" id="A0A0C3NJS7"/>
<dbReference type="AlphaFoldDB" id="A0A0C3NJS7"/>
<reference evidence="1 2" key="1">
    <citation type="submission" date="2014-04" db="EMBL/GenBank/DDBJ databases">
        <authorList>
            <consortium name="DOE Joint Genome Institute"/>
            <person name="Kuo A."/>
            <person name="Kohler A."/>
            <person name="Costa M.D."/>
            <person name="Nagy L.G."/>
            <person name="Floudas D."/>
            <person name="Copeland A."/>
            <person name="Barry K.W."/>
            <person name="Cichocki N."/>
            <person name="Veneault-Fourrey C."/>
            <person name="LaButti K."/>
            <person name="Lindquist E.A."/>
            <person name="Lipzen A."/>
            <person name="Lundell T."/>
            <person name="Morin E."/>
            <person name="Murat C."/>
            <person name="Sun H."/>
            <person name="Tunlid A."/>
            <person name="Henrissat B."/>
            <person name="Grigoriev I.V."/>
            <person name="Hibbett D.S."/>
            <person name="Martin F."/>
            <person name="Nordberg H.P."/>
            <person name="Cantor M.N."/>
            <person name="Hua S.X."/>
        </authorList>
    </citation>
    <scope>NUCLEOTIDE SEQUENCE [LARGE SCALE GENOMIC DNA]</scope>
    <source>
        <strain evidence="1 2">Marx 270</strain>
    </source>
</reference>
<evidence type="ECO:0000313" key="1">
    <source>
        <dbReference type="EMBL" id="KIN95905.1"/>
    </source>
</evidence>
<name>A0A0C3NJS7_PISTI</name>
<evidence type="ECO:0000313" key="2">
    <source>
        <dbReference type="Proteomes" id="UP000054217"/>
    </source>
</evidence>
<organism evidence="1 2">
    <name type="scientific">Pisolithus tinctorius Marx 270</name>
    <dbReference type="NCBI Taxonomy" id="870435"/>
    <lineage>
        <taxon>Eukaryota</taxon>
        <taxon>Fungi</taxon>
        <taxon>Dikarya</taxon>
        <taxon>Basidiomycota</taxon>
        <taxon>Agaricomycotina</taxon>
        <taxon>Agaricomycetes</taxon>
        <taxon>Agaricomycetidae</taxon>
        <taxon>Boletales</taxon>
        <taxon>Sclerodermatineae</taxon>
        <taxon>Pisolithaceae</taxon>
        <taxon>Pisolithus</taxon>
    </lineage>
</organism>
<dbReference type="HOGENOM" id="CLU_2980039_0_0_1"/>
<proteinExistence type="predicted"/>
<dbReference type="Proteomes" id="UP000054217">
    <property type="component" value="Unassembled WGS sequence"/>
</dbReference>
<keyword evidence="2" id="KW-1185">Reference proteome</keyword>
<protein>
    <submittedName>
        <fullName evidence="1">Uncharacterized protein</fullName>
    </submittedName>
</protein>
<reference evidence="2" key="2">
    <citation type="submission" date="2015-01" db="EMBL/GenBank/DDBJ databases">
        <title>Evolutionary Origins and Diversification of the Mycorrhizal Mutualists.</title>
        <authorList>
            <consortium name="DOE Joint Genome Institute"/>
            <consortium name="Mycorrhizal Genomics Consortium"/>
            <person name="Kohler A."/>
            <person name="Kuo A."/>
            <person name="Nagy L.G."/>
            <person name="Floudas D."/>
            <person name="Copeland A."/>
            <person name="Barry K.W."/>
            <person name="Cichocki N."/>
            <person name="Veneault-Fourrey C."/>
            <person name="LaButti K."/>
            <person name="Lindquist E.A."/>
            <person name="Lipzen A."/>
            <person name="Lundell T."/>
            <person name="Morin E."/>
            <person name="Murat C."/>
            <person name="Riley R."/>
            <person name="Ohm R."/>
            <person name="Sun H."/>
            <person name="Tunlid A."/>
            <person name="Henrissat B."/>
            <person name="Grigoriev I.V."/>
            <person name="Hibbett D.S."/>
            <person name="Martin F."/>
        </authorList>
    </citation>
    <scope>NUCLEOTIDE SEQUENCE [LARGE SCALE GENOMIC DNA]</scope>
    <source>
        <strain evidence="2">Marx 270</strain>
    </source>
</reference>
<accession>A0A0C3NJS7</accession>